<name>A0ABQ6N9F4_9STRA</name>
<evidence type="ECO:0000313" key="5">
    <source>
        <dbReference type="EMBL" id="GMI44005.1"/>
    </source>
</evidence>
<dbReference type="Pfam" id="PF06203">
    <property type="entry name" value="CCT"/>
    <property type="match status" value="1"/>
</dbReference>
<comment type="caution">
    <text evidence="5">The sequence shown here is derived from an EMBL/GenBank/DDBJ whole genome shotgun (WGS) entry which is preliminary data.</text>
</comment>
<dbReference type="PROSITE" id="PS51017">
    <property type="entry name" value="CCT"/>
    <property type="match status" value="1"/>
</dbReference>
<feature type="compositionally biased region" description="Polar residues" evidence="3">
    <location>
        <begin position="270"/>
        <end position="281"/>
    </location>
</feature>
<sequence>MMMLSPSHHNSSSPPSSPTGRARGFSIGNLQDYIGDFQDVEEGTSRGGSNRLRIFSLDLDPNLEIDEMDLIDASLLTSSNFEIDLRVSRDRTMSFDFFAAVLEESPPPTPPPSGVLADPPTPTQQGSVYSLPARQRGDSIAFDPSSFMSGGIHESAGLTQSATPLHRKTIEEAGEELDMEYYSDEESVSAEDLAEELTRRIGGEMERRGIKTAMNSEQKRRMGNILAKGVSKYGRATGVKKSLDVSSTPLTPPPSAAPPPVRAASRRSPKQTTSALRNKYNTPPPARKEPVDSKKKQSTAKSIRREAARAKREKERGRPTGPLVGNPADGLLVLGPDGTSLLANSAVIILSVAAASTGSSVTVSVEGTPGGVEALPLLQLQRLNRENRVGVYTPAQRRARVEKFHEKRKARIWRKRIKYDCRKKLADSRPRVKGRFVKRGEGDEGDEGEGGGEGPERVQMKLLLALLPAAALGFGNLRPNDEECHNVCDDGECECVGGGEDGCHNNDWDET</sequence>
<feature type="compositionally biased region" description="Low complexity" evidence="3">
    <location>
        <begin position="1"/>
        <end position="14"/>
    </location>
</feature>
<accession>A0ABQ6N9F4</accession>
<feature type="region of interest" description="Disordered" evidence="3">
    <location>
        <begin position="1"/>
        <end position="25"/>
    </location>
</feature>
<feature type="compositionally biased region" description="Pro residues" evidence="3">
    <location>
        <begin position="250"/>
        <end position="261"/>
    </location>
</feature>
<evidence type="ECO:0000256" key="2">
    <source>
        <dbReference type="ARBA" id="ARBA00023242"/>
    </source>
</evidence>
<feature type="region of interest" description="Disordered" evidence="3">
    <location>
        <begin position="103"/>
        <end position="122"/>
    </location>
</feature>
<feature type="region of interest" description="Disordered" evidence="3">
    <location>
        <begin position="241"/>
        <end position="325"/>
    </location>
</feature>
<evidence type="ECO:0000313" key="6">
    <source>
        <dbReference type="Proteomes" id="UP001165060"/>
    </source>
</evidence>
<organism evidence="5 6">
    <name type="scientific">Tetraparma gracilis</name>
    <dbReference type="NCBI Taxonomy" id="2962635"/>
    <lineage>
        <taxon>Eukaryota</taxon>
        <taxon>Sar</taxon>
        <taxon>Stramenopiles</taxon>
        <taxon>Ochrophyta</taxon>
        <taxon>Bolidophyceae</taxon>
        <taxon>Parmales</taxon>
        <taxon>Triparmaceae</taxon>
        <taxon>Tetraparma</taxon>
    </lineage>
</organism>
<feature type="domain" description="CCT" evidence="4">
    <location>
        <begin position="397"/>
        <end position="439"/>
    </location>
</feature>
<dbReference type="InterPro" id="IPR045281">
    <property type="entry name" value="CONSTANS-like"/>
</dbReference>
<gene>
    <name evidence="5" type="ORF">TeGR_g8783</name>
</gene>
<dbReference type="InterPro" id="IPR010402">
    <property type="entry name" value="CCT_domain"/>
</dbReference>
<dbReference type="PANTHER" id="PTHR31319:SF77">
    <property type="entry name" value="ZINC FINGER PROTEIN CONSTANS-LIKE 4"/>
    <property type="match status" value="1"/>
</dbReference>
<dbReference type="PANTHER" id="PTHR31319">
    <property type="entry name" value="ZINC FINGER PROTEIN CONSTANS-LIKE 4"/>
    <property type="match status" value="1"/>
</dbReference>
<proteinExistence type="predicted"/>
<feature type="region of interest" description="Disordered" evidence="3">
    <location>
        <begin position="433"/>
        <end position="455"/>
    </location>
</feature>
<evidence type="ECO:0000256" key="3">
    <source>
        <dbReference type="SAM" id="MobiDB-lite"/>
    </source>
</evidence>
<evidence type="ECO:0000259" key="4">
    <source>
        <dbReference type="PROSITE" id="PS51017"/>
    </source>
</evidence>
<feature type="compositionally biased region" description="Basic and acidic residues" evidence="3">
    <location>
        <begin position="286"/>
        <end position="295"/>
    </location>
</feature>
<keyword evidence="6" id="KW-1185">Reference proteome</keyword>
<protein>
    <recommendedName>
        <fullName evidence="4">CCT domain-containing protein</fullName>
    </recommendedName>
</protein>
<evidence type="ECO:0000256" key="1">
    <source>
        <dbReference type="ARBA" id="ARBA00004123"/>
    </source>
</evidence>
<dbReference type="Proteomes" id="UP001165060">
    <property type="component" value="Unassembled WGS sequence"/>
</dbReference>
<keyword evidence="2" id="KW-0539">Nucleus</keyword>
<reference evidence="5 6" key="1">
    <citation type="journal article" date="2023" name="Commun. Biol.">
        <title>Genome analysis of Parmales, the sister group of diatoms, reveals the evolutionary specialization of diatoms from phago-mixotrophs to photoautotrophs.</title>
        <authorList>
            <person name="Ban H."/>
            <person name="Sato S."/>
            <person name="Yoshikawa S."/>
            <person name="Yamada K."/>
            <person name="Nakamura Y."/>
            <person name="Ichinomiya M."/>
            <person name="Sato N."/>
            <person name="Blanc-Mathieu R."/>
            <person name="Endo H."/>
            <person name="Kuwata A."/>
            <person name="Ogata H."/>
        </authorList>
    </citation>
    <scope>NUCLEOTIDE SEQUENCE [LARGE SCALE GENOMIC DNA]</scope>
</reference>
<dbReference type="EMBL" id="BRYB01002378">
    <property type="protein sequence ID" value="GMI44005.1"/>
    <property type="molecule type" value="Genomic_DNA"/>
</dbReference>
<feature type="compositionally biased region" description="Basic and acidic residues" evidence="3">
    <location>
        <begin position="303"/>
        <end position="318"/>
    </location>
</feature>
<comment type="subcellular location">
    <subcellularLocation>
        <location evidence="1">Nucleus</location>
    </subcellularLocation>
</comment>